<dbReference type="InterPro" id="IPR004358">
    <property type="entry name" value="Sig_transdc_His_kin-like_C"/>
</dbReference>
<dbReference type="SMART" id="SM00091">
    <property type="entry name" value="PAS"/>
    <property type="match status" value="3"/>
</dbReference>
<organism evidence="23 24">
    <name type="scientific">Fulvitalea axinellae</name>
    <dbReference type="NCBI Taxonomy" id="1182444"/>
    <lineage>
        <taxon>Bacteria</taxon>
        <taxon>Pseudomonadati</taxon>
        <taxon>Bacteroidota</taxon>
        <taxon>Cytophagia</taxon>
        <taxon>Cytophagales</taxon>
        <taxon>Persicobacteraceae</taxon>
        <taxon>Fulvitalea</taxon>
    </lineage>
</organism>
<dbReference type="Pfam" id="PF01627">
    <property type="entry name" value="Hpt"/>
    <property type="match status" value="1"/>
</dbReference>
<keyword evidence="13" id="KW-0472">Membrane</keyword>
<evidence type="ECO:0000256" key="11">
    <source>
        <dbReference type="ARBA" id="ARBA00022989"/>
    </source>
</evidence>
<gene>
    <name evidence="23" type="ORF">FUAX_28160</name>
</gene>
<dbReference type="GO" id="GO:0005886">
    <property type="term" value="C:plasma membrane"/>
    <property type="evidence" value="ECO:0007669"/>
    <property type="project" value="UniProtKB-SubCell"/>
</dbReference>
<reference evidence="23 24" key="1">
    <citation type="submission" date="2021-12" db="EMBL/GenBank/DDBJ databases">
        <title>Genome sequencing of bacteria with rrn-lacking chromosome and rrn-plasmid.</title>
        <authorList>
            <person name="Anda M."/>
            <person name="Iwasaki W."/>
        </authorList>
    </citation>
    <scope>NUCLEOTIDE SEQUENCE [LARGE SCALE GENOMIC DNA]</scope>
    <source>
        <strain evidence="23 24">DSM 100852</strain>
    </source>
</reference>
<comment type="catalytic activity">
    <reaction evidence="1">
        <text>ATP + protein L-histidine = ADP + protein N-phospho-L-histidine.</text>
        <dbReference type="EC" id="2.7.13.3"/>
    </reaction>
</comment>
<dbReference type="Pfam" id="PF02518">
    <property type="entry name" value="HATPase_c"/>
    <property type="match status" value="1"/>
</dbReference>
<evidence type="ECO:0000256" key="13">
    <source>
        <dbReference type="ARBA" id="ARBA00023136"/>
    </source>
</evidence>
<dbReference type="Pfam" id="PF13185">
    <property type="entry name" value="GAF_2"/>
    <property type="match status" value="1"/>
</dbReference>
<dbReference type="InterPro" id="IPR036097">
    <property type="entry name" value="HisK_dim/P_sf"/>
</dbReference>
<dbReference type="Gene3D" id="1.20.120.160">
    <property type="entry name" value="HPT domain"/>
    <property type="match status" value="1"/>
</dbReference>
<evidence type="ECO:0000313" key="23">
    <source>
        <dbReference type="EMBL" id="BDD10384.1"/>
    </source>
</evidence>
<feature type="domain" description="PAS" evidence="20">
    <location>
        <begin position="251"/>
        <end position="304"/>
    </location>
</feature>
<dbReference type="SUPFAM" id="SSF52172">
    <property type="entry name" value="CheY-like"/>
    <property type="match status" value="1"/>
</dbReference>
<dbReference type="SMART" id="SM00065">
    <property type="entry name" value="GAF"/>
    <property type="match status" value="1"/>
</dbReference>
<keyword evidence="9" id="KW-0418">Kinase</keyword>
<keyword evidence="7" id="KW-0812">Transmembrane</keyword>
<evidence type="ECO:0000256" key="7">
    <source>
        <dbReference type="ARBA" id="ARBA00022692"/>
    </source>
</evidence>
<evidence type="ECO:0000313" key="24">
    <source>
        <dbReference type="Proteomes" id="UP001348817"/>
    </source>
</evidence>
<dbReference type="SMART" id="SM00387">
    <property type="entry name" value="HATPase_c"/>
    <property type="match status" value="1"/>
</dbReference>
<name>A0AAU9D778_9BACT</name>
<dbReference type="Pfam" id="PF08448">
    <property type="entry name" value="PAS_4"/>
    <property type="match status" value="1"/>
</dbReference>
<dbReference type="InterPro" id="IPR013656">
    <property type="entry name" value="PAS_4"/>
</dbReference>
<dbReference type="CDD" id="cd00082">
    <property type="entry name" value="HisKA"/>
    <property type="match status" value="1"/>
</dbReference>
<dbReference type="PANTHER" id="PTHR45339">
    <property type="entry name" value="HYBRID SIGNAL TRANSDUCTION HISTIDINE KINASE J"/>
    <property type="match status" value="1"/>
</dbReference>
<dbReference type="PANTHER" id="PTHR45339:SF1">
    <property type="entry name" value="HYBRID SIGNAL TRANSDUCTION HISTIDINE KINASE J"/>
    <property type="match status" value="1"/>
</dbReference>
<dbReference type="Pfam" id="PF08447">
    <property type="entry name" value="PAS_3"/>
    <property type="match status" value="1"/>
</dbReference>
<dbReference type="SMART" id="SM00448">
    <property type="entry name" value="REC"/>
    <property type="match status" value="1"/>
</dbReference>
<feature type="domain" description="Response regulatory" evidence="19">
    <location>
        <begin position="1199"/>
        <end position="1315"/>
    </location>
</feature>
<dbReference type="PROSITE" id="PS50112">
    <property type="entry name" value="PAS"/>
    <property type="match status" value="2"/>
</dbReference>
<evidence type="ECO:0000259" key="18">
    <source>
        <dbReference type="PROSITE" id="PS50109"/>
    </source>
</evidence>
<evidence type="ECO:0000256" key="14">
    <source>
        <dbReference type="ARBA" id="ARBA00064003"/>
    </source>
</evidence>
<dbReference type="Gene3D" id="3.30.450.20">
    <property type="entry name" value="PAS domain"/>
    <property type="match status" value="5"/>
</dbReference>
<dbReference type="PROSITE" id="PS50894">
    <property type="entry name" value="HPT"/>
    <property type="match status" value="1"/>
</dbReference>
<evidence type="ECO:0000256" key="1">
    <source>
        <dbReference type="ARBA" id="ARBA00000085"/>
    </source>
</evidence>
<dbReference type="SUPFAM" id="SSF47384">
    <property type="entry name" value="Homodimeric domain of signal transducing histidine kinase"/>
    <property type="match status" value="1"/>
</dbReference>
<dbReference type="EC" id="2.7.13.3" evidence="3"/>
<dbReference type="InterPro" id="IPR001789">
    <property type="entry name" value="Sig_transdc_resp-reg_receiver"/>
</dbReference>
<dbReference type="Gene3D" id="3.30.450.40">
    <property type="match status" value="1"/>
</dbReference>
<feature type="domain" description="PAS" evidence="20">
    <location>
        <begin position="804"/>
        <end position="849"/>
    </location>
</feature>
<feature type="modified residue" description="4-aspartylphosphate" evidence="17">
    <location>
        <position position="1248"/>
    </location>
</feature>
<dbReference type="InterPro" id="IPR029016">
    <property type="entry name" value="GAF-like_dom_sf"/>
</dbReference>
<evidence type="ECO:0000256" key="3">
    <source>
        <dbReference type="ARBA" id="ARBA00012438"/>
    </source>
</evidence>
<comment type="subcellular location">
    <subcellularLocation>
        <location evidence="2">Cell membrane</location>
        <topology evidence="2">Multi-pass membrane protein</topology>
    </subcellularLocation>
</comment>
<dbReference type="Pfam" id="PF00072">
    <property type="entry name" value="Response_reg"/>
    <property type="match status" value="1"/>
</dbReference>
<evidence type="ECO:0000256" key="5">
    <source>
        <dbReference type="ARBA" id="ARBA00022553"/>
    </source>
</evidence>
<feature type="domain" description="HPt" evidence="22">
    <location>
        <begin position="1348"/>
        <end position="1444"/>
    </location>
</feature>
<evidence type="ECO:0000259" key="22">
    <source>
        <dbReference type="PROSITE" id="PS50894"/>
    </source>
</evidence>
<dbReference type="CDD" id="cd17546">
    <property type="entry name" value="REC_hyHK_CKI1_RcsC-like"/>
    <property type="match status" value="1"/>
</dbReference>
<dbReference type="InterPro" id="IPR001610">
    <property type="entry name" value="PAC"/>
</dbReference>
<keyword evidence="10" id="KW-0067">ATP-binding</keyword>
<dbReference type="InterPro" id="IPR035965">
    <property type="entry name" value="PAS-like_dom_sf"/>
</dbReference>
<dbReference type="SUPFAM" id="SSF55874">
    <property type="entry name" value="ATPase domain of HSP90 chaperone/DNA topoisomerase II/histidine kinase"/>
    <property type="match status" value="1"/>
</dbReference>
<keyword evidence="4" id="KW-1003">Cell membrane</keyword>
<dbReference type="PROSITE" id="PS50109">
    <property type="entry name" value="HIS_KIN"/>
    <property type="match status" value="1"/>
</dbReference>
<dbReference type="GO" id="GO:0005524">
    <property type="term" value="F:ATP binding"/>
    <property type="evidence" value="ECO:0007669"/>
    <property type="project" value="UniProtKB-KW"/>
</dbReference>
<dbReference type="InterPro" id="IPR003594">
    <property type="entry name" value="HATPase_dom"/>
</dbReference>
<comment type="subunit">
    <text evidence="14">At low DSF concentrations, interacts with RpfF.</text>
</comment>
<dbReference type="EMBL" id="AP025314">
    <property type="protein sequence ID" value="BDD10384.1"/>
    <property type="molecule type" value="Genomic_DNA"/>
</dbReference>
<evidence type="ECO:0000259" key="20">
    <source>
        <dbReference type="PROSITE" id="PS50112"/>
    </source>
</evidence>
<dbReference type="PRINTS" id="PR00344">
    <property type="entry name" value="BCTRLSENSOR"/>
</dbReference>
<dbReference type="PROSITE" id="PS50113">
    <property type="entry name" value="PAC"/>
    <property type="match status" value="1"/>
</dbReference>
<keyword evidence="6" id="KW-0808">Transferase</keyword>
<dbReference type="NCBIfam" id="TIGR00229">
    <property type="entry name" value="sensory_box"/>
    <property type="match status" value="2"/>
</dbReference>
<keyword evidence="24" id="KW-1185">Reference proteome</keyword>
<evidence type="ECO:0000256" key="10">
    <source>
        <dbReference type="ARBA" id="ARBA00022840"/>
    </source>
</evidence>
<evidence type="ECO:0000259" key="21">
    <source>
        <dbReference type="PROSITE" id="PS50113"/>
    </source>
</evidence>
<dbReference type="InterPro" id="IPR000700">
    <property type="entry name" value="PAS-assoc_C"/>
</dbReference>
<dbReference type="SMART" id="SM00086">
    <property type="entry name" value="PAC"/>
    <property type="match status" value="4"/>
</dbReference>
<evidence type="ECO:0000256" key="4">
    <source>
        <dbReference type="ARBA" id="ARBA00022475"/>
    </source>
</evidence>
<evidence type="ECO:0000256" key="16">
    <source>
        <dbReference type="PROSITE-ProRule" id="PRU00110"/>
    </source>
</evidence>
<dbReference type="InterPro" id="IPR008207">
    <property type="entry name" value="Sig_transdc_His_kin_Hpt_dom"/>
</dbReference>
<dbReference type="Pfam" id="PF00512">
    <property type="entry name" value="HisKA"/>
    <property type="match status" value="1"/>
</dbReference>
<dbReference type="InterPro" id="IPR000014">
    <property type="entry name" value="PAS"/>
</dbReference>
<evidence type="ECO:0000256" key="8">
    <source>
        <dbReference type="ARBA" id="ARBA00022741"/>
    </source>
</evidence>
<dbReference type="InterPro" id="IPR003661">
    <property type="entry name" value="HisK_dim/P_dom"/>
</dbReference>
<dbReference type="Gene3D" id="1.10.287.130">
    <property type="match status" value="1"/>
</dbReference>
<dbReference type="Gene3D" id="3.40.50.2300">
    <property type="match status" value="1"/>
</dbReference>
<evidence type="ECO:0000256" key="2">
    <source>
        <dbReference type="ARBA" id="ARBA00004651"/>
    </source>
</evidence>
<dbReference type="InterPro" id="IPR036890">
    <property type="entry name" value="HATPase_C_sf"/>
</dbReference>
<dbReference type="InterPro" id="IPR036641">
    <property type="entry name" value="HPT_dom_sf"/>
</dbReference>
<dbReference type="InterPro" id="IPR011006">
    <property type="entry name" value="CheY-like_superfamily"/>
</dbReference>
<evidence type="ECO:0000259" key="19">
    <source>
        <dbReference type="PROSITE" id="PS50110"/>
    </source>
</evidence>
<protein>
    <recommendedName>
        <fullName evidence="15">Sensory/regulatory protein RpfC</fullName>
        <ecNumber evidence="3">2.7.13.3</ecNumber>
    </recommendedName>
</protein>
<dbReference type="InterPro" id="IPR013655">
    <property type="entry name" value="PAS_fold_3"/>
</dbReference>
<evidence type="ECO:0000256" key="12">
    <source>
        <dbReference type="ARBA" id="ARBA00023012"/>
    </source>
</evidence>
<keyword evidence="8" id="KW-0547">Nucleotide-binding</keyword>
<keyword evidence="5 17" id="KW-0597">Phosphoprotein</keyword>
<evidence type="ECO:0000256" key="15">
    <source>
        <dbReference type="ARBA" id="ARBA00068150"/>
    </source>
</evidence>
<dbReference type="Pfam" id="PF13426">
    <property type="entry name" value="PAS_9"/>
    <property type="match status" value="1"/>
</dbReference>
<dbReference type="Proteomes" id="UP001348817">
    <property type="component" value="Chromosome"/>
</dbReference>
<evidence type="ECO:0000256" key="6">
    <source>
        <dbReference type="ARBA" id="ARBA00022679"/>
    </source>
</evidence>
<evidence type="ECO:0000256" key="9">
    <source>
        <dbReference type="ARBA" id="ARBA00022777"/>
    </source>
</evidence>
<proteinExistence type="predicted"/>
<keyword evidence="12" id="KW-0902">Two-component regulatory system</keyword>
<sequence>MKYPESVIRQELVEENSEIRKMLGRELLSESHREGGGPCVVLDESGLPLAYSQSSVEIFGEHRLGSDSFFAELLTDRPENARSWRESRRIERSDSGFMRVDMLVVSHKLAGEALFVVKVRSFSESGKGDDDKSTGLFRAFGAGKEFHSVSTLWTSEYGLEKGEGTLSKWFGLIHPDDFEEVKRGVGKVAARMENASLTYRIKNLRGEYRWLEETIKIPRDTEGELLCFAEDVTDLKELEEKRNFHQSEIRAAKKIETSLDNARFWALSIDNQGRVNYANQAFLTGVGYEFDEIDDQDLFDLFLPFAVRQKTREEFDALVSHGEDIERDRVTVLVLTKSGGARACHFNLILYFDESGKVSGITLLGEDITEERRKEKEPNRNFEDRAEDFTVVLRKDLTFKFIQNDWASKLGLDTENSRSQSFVDLLAPFSRQHFMDSLERLDAKRKPVRLEVTLLTKGGKEISLLGSLKGDFRNGNLYEISASFHDISNRLKAESALKLYYYIARIVSDSNDTVTLFKNIHEELRKILPAQRLYVRLDDELFGGETSHFCSDSDNPCEAESAERRHYSFELLENVIERNSSKLLYENDIKEFSQEYDLQAEGEFPASWLGVPLRLKNRVIGAIAVVNFDKKEVFSIRDLDLLKFISGQLAVAVDKKYKEDAFKAQAARQRAIFDSGTHHIWSIDQEWRFTSFNKAFETDISEYMAKGLGAAGHVLISESLPGGTYVEPKQSAKFWREKYGRVFETGGPVDFEIMIQNRIENTECWRKVFLNPIFLPGDKSVNEISGFAYDITEGKKTELELIQSELKFRDIFESFQDLYFRCLPNGKLTMLSPSVKEVTGLNSEQILNNKKNNINDYYKYTPKTKQLFKRLLKSQSVRDFEASLIKENGDLLRCICNVRLIRRGKHVEIEGVARDITPIVEANKQLKAAKDVAENSLKVKESFLANMSHEIRTPMNGIIGMIDLIADTKLDEEQKGYVKTIKKSSETLLNILNDILDLSKIEAGKMQLYKTPVRLTDLMEKFVSLYHHQAKEKGVRLGFMLEEGLPAVLSLDETRMLQVLSNLTSNAIKFTEAGGSIDINLRKEEDLVRPGQIRVYAEVVDTGIGISKENLEKIFSSFTQADISTSKSFGGVGLGLAISKELCGLMGGRIGVASEEGQGSTFWFTVTTEECLPEVGSELNKPKNDSVDISNYLEGKAPKIMLVDDNMINRTVSGEILRKAGCRVELVDSGQKAIEMALEHEFDVIFMDIQMPGMDGIEATQKLRNLCPEQLPPIIAMTAYAMREDRDRFLSEGFDDYVPKPVRAKDLLDKVNHIVGQQVEAVEPEVEESEAEPIINTAVTDQLRKYADSSIINDVYGDFDIEAAELINGCKLSLETEGREIILSNLHTLKGNAGTLGIDRVTRWARDIEANLKAGNDTNLKCDLDHLWDAYLEFKKNYLRIINP</sequence>
<dbReference type="CDD" id="cd00130">
    <property type="entry name" value="PAS"/>
    <property type="match status" value="3"/>
</dbReference>
<feature type="domain" description="PAC" evidence="21">
    <location>
        <begin position="328"/>
        <end position="380"/>
    </location>
</feature>
<keyword evidence="11" id="KW-1133">Transmembrane helix</keyword>
<dbReference type="CDD" id="cd16922">
    <property type="entry name" value="HATPase_EvgS-ArcB-TorS-like"/>
    <property type="match status" value="1"/>
</dbReference>
<dbReference type="SUPFAM" id="SSF55785">
    <property type="entry name" value="PYP-like sensor domain (PAS domain)"/>
    <property type="match status" value="5"/>
</dbReference>
<feature type="domain" description="Histidine kinase" evidence="18">
    <location>
        <begin position="946"/>
        <end position="1170"/>
    </location>
</feature>
<accession>A0AAU9D778</accession>
<dbReference type="InterPro" id="IPR005467">
    <property type="entry name" value="His_kinase_dom"/>
</dbReference>
<feature type="modified residue" description="Phosphohistidine" evidence="16">
    <location>
        <position position="1387"/>
    </location>
</feature>
<dbReference type="KEGG" id="fax:FUAX_28160"/>
<dbReference type="SUPFAM" id="SSF47226">
    <property type="entry name" value="Histidine-containing phosphotransfer domain, HPT domain"/>
    <property type="match status" value="1"/>
</dbReference>
<dbReference type="GO" id="GO:0000155">
    <property type="term" value="F:phosphorelay sensor kinase activity"/>
    <property type="evidence" value="ECO:0007669"/>
    <property type="project" value="InterPro"/>
</dbReference>
<evidence type="ECO:0000256" key="17">
    <source>
        <dbReference type="PROSITE-ProRule" id="PRU00169"/>
    </source>
</evidence>
<dbReference type="FunFam" id="3.30.565.10:FF:000010">
    <property type="entry name" value="Sensor histidine kinase RcsC"/>
    <property type="match status" value="1"/>
</dbReference>
<dbReference type="Gene3D" id="3.30.565.10">
    <property type="entry name" value="Histidine kinase-like ATPase, C-terminal domain"/>
    <property type="match status" value="1"/>
</dbReference>
<dbReference type="InterPro" id="IPR003018">
    <property type="entry name" value="GAF"/>
</dbReference>
<dbReference type="SMART" id="SM00388">
    <property type="entry name" value="HisKA"/>
    <property type="match status" value="1"/>
</dbReference>
<dbReference type="FunFam" id="1.10.287.130:FF:000002">
    <property type="entry name" value="Two-component osmosensing histidine kinase"/>
    <property type="match status" value="1"/>
</dbReference>
<dbReference type="PROSITE" id="PS50110">
    <property type="entry name" value="RESPONSE_REGULATORY"/>
    <property type="match status" value="1"/>
</dbReference>
<dbReference type="SUPFAM" id="SSF55781">
    <property type="entry name" value="GAF domain-like"/>
    <property type="match status" value="1"/>
</dbReference>